<keyword evidence="1" id="KW-0812">Transmembrane</keyword>
<proteinExistence type="predicted"/>
<protein>
    <submittedName>
        <fullName evidence="2">Uncharacterized protein</fullName>
    </submittedName>
</protein>
<gene>
    <name evidence="2" type="ordered locus">Q7A_3044</name>
</gene>
<sequence>MKVPCPTSKAINCCTKYSFDHDTSFITLLVIHAMYFMLLSADAVVS</sequence>
<dbReference type="AlphaFoldDB" id="I1XN50"/>
<accession>I1XN50</accession>
<evidence type="ECO:0000313" key="2">
    <source>
        <dbReference type="EMBL" id="AFI85819.1"/>
    </source>
</evidence>
<feature type="transmembrane region" description="Helical" evidence="1">
    <location>
        <begin position="25"/>
        <end position="45"/>
    </location>
</feature>
<organism evidence="2 3">
    <name type="scientific">Methylophaga nitratireducenticrescens</name>
    <dbReference type="NCBI Taxonomy" id="754476"/>
    <lineage>
        <taxon>Bacteria</taxon>
        <taxon>Pseudomonadati</taxon>
        <taxon>Pseudomonadota</taxon>
        <taxon>Gammaproteobacteria</taxon>
        <taxon>Thiotrichales</taxon>
        <taxon>Piscirickettsiaceae</taxon>
        <taxon>Methylophaga</taxon>
    </lineage>
</organism>
<dbReference type="HOGENOM" id="CLU_3185701_0_0_6"/>
<name>I1XN50_METNJ</name>
<keyword evidence="1" id="KW-0472">Membrane</keyword>
<dbReference type="EMBL" id="CP003390">
    <property type="protein sequence ID" value="AFI85819.1"/>
    <property type="molecule type" value="Genomic_DNA"/>
</dbReference>
<dbReference type="Proteomes" id="UP000009144">
    <property type="component" value="Chromosome"/>
</dbReference>
<evidence type="ECO:0000313" key="3">
    <source>
        <dbReference type="Proteomes" id="UP000009144"/>
    </source>
</evidence>
<keyword evidence="3" id="KW-1185">Reference proteome</keyword>
<reference evidence="2 3" key="1">
    <citation type="journal article" date="2012" name="J. Bacteriol.">
        <title>Complete genome sequences of Methylophaga sp. strain JAM1 and Methylophaga sp. strain JAM7.</title>
        <authorList>
            <person name="Villeneuve C."/>
            <person name="Martineau C."/>
            <person name="Mauffrey F."/>
            <person name="Villemur R."/>
        </authorList>
    </citation>
    <scope>NUCLEOTIDE SEQUENCE [LARGE SCALE GENOMIC DNA]</scope>
    <source>
        <strain evidence="2 3">JAM1</strain>
    </source>
</reference>
<evidence type="ECO:0000256" key="1">
    <source>
        <dbReference type="SAM" id="Phobius"/>
    </source>
</evidence>
<reference evidence="2 3" key="2">
    <citation type="journal article" date="2013" name="Int. J. Syst. Evol. Microbiol.">
        <title>Methylophaga nitratireducenticrescens sp. nov. and Methylophaga frappieri sp. nov., isolated from the biofilm of the methanol-fed denitrification system treating the seawater at the Montreal Biodome.</title>
        <authorList>
            <person name="Villeneuve C."/>
            <person name="Martineau C."/>
            <person name="Mauffrey F."/>
            <person name="Villemur R."/>
        </authorList>
    </citation>
    <scope>NUCLEOTIDE SEQUENCE [LARGE SCALE GENOMIC DNA]</scope>
    <source>
        <strain evidence="2 3">JAM1</strain>
    </source>
</reference>
<keyword evidence="1" id="KW-1133">Transmembrane helix</keyword>